<accession>A0A386Z8Q4</accession>
<evidence type="ECO:0000313" key="3">
    <source>
        <dbReference type="Proteomes" id="UP000267164"/>
    </source>
</evidence>
<gene>
    <name evidence="2" type="ORF">D7D52_10320</name>
</gene>
<dbReference type="KEGG" id="nyu:D7D52_10320"/>
<feature type="region of interest" description="Disordered" evidence="1">
    <location>
        <begin position="24"/>
        <end position="45"/>
    </location>
</feature>
<proteinExistence type="predicted"/>
<dbReference type="EMBL" id="CP032568">
    <property type="protein sequence ID" value="AYF74192.1"/>
    <property type="molecule type" value="Genomic_DNA"/>
</dbReference>
<evidence type="ECO:0000313" key="2">
    <source>
        <dbReference type="EMBL" id="AYF74192.1"/>
    </source>
</evidence>
<dbReference type="Proteomes" id="UP000267164">
    <property type="component" value="Chromosome"/>
</dbReference>
<name>A0A386Z8Q4_9NOCA</name>
<sequence>MLATGAIAGGSAIAGAAPVADNGIPLESASPAAQPTAVQPINTPDSGSAVINILNLITGSADRPCTTPLTCG</sequence>
<protein>
    <submittedName>
        <fullName evidence="2">Uncharacterized protein</fullName>
    </submittedName>
</protein>
<feature type="compositionally biased region" description="Polar residues" evidence="1">
    <location>
        <begin position="31"/>
        <end position="45"/>
    </location>
</feature>
<dbReference type="AlphaFoldDB" id="A0A386Z8Q4"/>
<evidence type="ECO:0000256" key="1">
    <source>
        <dbReference type="SAM" id="MobiDB-lite"/>
    </source>
</evidence>
<reference evidence="2 3" key="1">
    <citation type="submission" date="2018-09" db="EMBL/GenBank/DDBJ databases">
        <title>Nocardia yunnanensis sp. nov., an actinomycete isolated from a soil sample.</title>
        <authorList>
            <person name="Zhang J."/>
        </authorList>
    </citation>
    <scope>NUCLEOTIDE SEQUENCE [LARGE SCALE GENOMIC DNA]</scope>
    <source>
        <strain evidence="2 3">CFHS0054</strain>
    </source>
</reference>
<keyword evidence="3" id="KW-1185">Reference proteome</keyword>
<organism evidence="2 3">
    <name type="scientific">Nocardia yunnanensis</name>
    <dbReference type="NCBI Taxonomy" id="2382165"/>
    <lineage>
        <taxon>Bacteria</taxon>
        <taxon>Bacillati</taxon>
        <taxon>Actinomycetota</taxon>
        <taxon>Actinomycetes</taxon>
        <taxon>Mycobacteriales</taxon>
        <taxon>Nocardiaceae</taxon>
        <taxon>Nocardia</taxon>
    </lineage>
</organism>
<dbReference type="OrthoDB" id="9946832at2"/>